<accession>A0ABU3T0C3</accession>
<evidence type="ECO:0000256" key="2">
    <source>
        <dbReference type="ARBA" id="ARBA00022448"/>
    </source>
</evidence>
<proteinExistence type="inferred from homology"/>
<keyword evidence="4 9" id="KW-0812">Transmembrane</keyword>
<dbReference type="InterPro" id="IPR002898">
    <property type="entry name" value="MotA_ExbB_proton_chnl"/>
</dbReference>
<comment type="subcellular location">
    <subcellularLocation>
        <location evidence="1">Cell membrane</location>
        <topology evidence="1">Multi-pass membrane protein</topology>
    </subcellularLocation>
    <subcellularLocation>
        <location evidence="8">Membrane</location>
        <topology evidence="8">Multi-pass membrane protein</topology>
    </subcellularLocation>
</comment>
<keyword evidence="2 8" id="KW-0813">Transport</keyword>
<name>A0ABU3T0C3_9ALTE</name>
<organism evidence="11 12">
    <name type="scientific">Paraglaciecola aquimarina</name>
    <dbReference type="NCBI Taxonomy" id="1235557"/>
    <lineage>
        <taxon>Bacteria</taxon>
        <taxon>Pseudomonadati</taxon>
        <taxon>Pseudomonadota</taxon>
        <taxon>Gammaproteobacteria</taxon>
        <taxon>Alteromonadales</taxon>
        <taxon>Alteromonadaceae</taxon>
        <taxon>Paraglaciecola</taxon>
    </lineage>
</organism>
<feature type="transmembrane region" description="Helical" evidence="9">
    <location>
        <begin position="94"/>
        <end position="112"/>
    </location>
</feature>
<keyword evidence="7 9" id="KW-0472">Membrane</keyword>
<dbReference type="PANTHER" id="PTHR30625:SF15">
    <property type="entry name" value="BIOPOLYMER TRANSPORT PROTEIN EXBB"/>
    <property type="match status" value="1"/>
</dbReference>
<evidence type="ECO:0000256" key="4">
    <source>
        <dbReference type="ARBA" id="ARBA00022692"/>
    </source>
</evidence>
<dbReference type="RefSeq" id="WP_316027198.1">
    <property type="nucleotide sequence ID" value="NZ_JAWDIO010000002.1"/>
</dbReference>
<evidence type="ECO:0000256" key="8">
    <source>
        <dbReference type="RuleBase" id="RU004057"/>
    </source>
</evidence>
<evidence type="ECO:0000256" key="1">
    <source>
        <dbReference type="ARBA" id="ARBA00004651"/>
    </source>
</evidence>
<sequence>MISEQLINNTVVWVILLLAAACYSLLAELLLDKDKNSRWQQKVNAWQNTLQVSLSCLPLLGLLGTITGLLSIFSQMSQGNPEQQGLLSGGIADAMLTTQIGLLLVIPGWLLLASLKQKLQQIEIAEIKDRACVPS</sequence>
<dbReference type="EMBL" id="JAWDIO010000002">
    <property type="protein sequence ID" value="MDU0355667.1"/>
    <property type="molecule type" value="Genomic_DNA"/>
</dbReference>
<evidence type="ECO:0000256" key="3">
    <source>
        <dbReference type="ARBA" id="ARBA00022475"/>
    </source>
</evidence>
<comment type="caution">
    <text evidence="11">The sequence shown here is derived from an EMBL/GenBank/DDBJ whole genome shotgun (WGS) entry which is preliminary data.</text>
</comment>
<protein>
    <submittedName>
        <fullName evidence="11">MotA/TolQ/ExbB proton channel family protein</fullName>
    </submittedName>
</protein>
<feature type="transmembrane region" description="Helical" evidence="9">
    <location>
        <begin position="12"/>
        <end position="31"/>
    </location>
</feature>
<dbReference type="Pfam" id="PF01618">
    <property type="entry name" value="MotA_ExbB"/>
    <property type="match status" value="1"/>
</dbReference>
<feature type="domain" description="MotA/TolQ/ExbB proton channel" evidence="10">
    <location>
        <begin position="37"/>
        <end position="122"/>
    </location>
</feature>
<gene>
    <name evidence="11" type="ORF">RS130_18860</name>
</gene>
<keyword evidence="12" id="KW-1185">Reference proteome</keyword>
<evidence type="ECO:0000256" key="9">
    <source>
        <dbReference type="SAM" id="Phobius"/>
    </source>
</evidence>
<keyword evidence="6 9" id="KW-1133">Transmembrane helix</keyword>
<dbReference type="InterPro" id="IPR050790">
    <property type="entry name" value="ExbB/TolQ_transport"/>
</dbReference>
<evidence type="ECO:0000313" key="12">
    <source>
        <dbReference type="Proteomes" id="UP001247805"/>
    </source>
</evidence>
<keyword evidence="5 8" id="KW-0653">Protein transport</keyword>
<evidence type="ECO:0000256" key="7">
    <source>
        <dbReference type="ARBA" id="ARBA00023136"/>
    </source>
</evidence>
<dbReference type="PANTHER" id="PTHR30625">
    <property type="entry name" value="PROTEIN TOLQ"/>
    <property type="match status" value="1"/>
</dbReference>
<evidence type="ECO:0000313" key="11">
    <source>
        <dbReference type="EMBL" id="MDU0355667.1"/>
    </source>
</evidence>
<evidence type="ECO:0000259" key="10">
    <source>
        <dbReference type="Pfam" id="PF01618"/>
    </source>
</evidence>
<comment type="similarity">
    <text evidence="8">Belongs to the exbB/tolQ family.</text>
</comment>
<feature type="transmembrane region" description="Helical" evidence="9">
    <location>
        <begin position="52"/>
        <end position="74"/>
    </location>
</feature>
<reference evidence="11 12" key="1">
    <citation type="submission" date="2023-10" db="EMBL/GenBank/DDBJ databases">
        <title>Glaciecola aquimarina strain GGW-M5 nov., isolated from a coastal seawater.</title>
        <authorList>
            <person name="Bayburt H."/>
            <person name="Kim J.M."/>
            <person name="Choi B.J."/>
            <person name="Jeon C.O."/>
        </authorList>
    </citation>
    <scope>NUCLEOTIDE SEQUENCE [LARGE SCALE GENOMIC DNA]</scope>
    <source>
        <strain evidence="11 12">KCTC 32108</strain>
    </source>
</reference>
<keyword evidence="3" id="KW-1003">Cell membrane</keyword>
<evidence type="ECO:0000256" key="6">
    <source>
        <dbReference type="ARBA" id="ARBA00022989"/>
    </source>
</evidence>
<dbReference type="Proteomes" id="UP001247805">
    <property type="component" value="Unassembled WGS sequence"/>
</dbReference>
<evidence type="ECO:0000256" key="5">
    <source>
        <dbReference type="ARBA" id="ARBA00022927"/>
    </source>
</evidence>